<dbReference type="InterPro" id="IPR018392">
    <property type="entry name" value="LysM"/>
</dbReference>
<dbReference type="EMBL" id="JAGMUV010000021">
    <property type="protein sequence ID" value="KAH7124592.1"/>
    <property type="molecule type" value="Genomic_DNA"/>
</dbReference>
<dbReference type="GO" id="GO:0008061">
    <property type="term" value="F:chitin binding"/>
    <property type="evidence" value="ECO:0007669"/>
    <property type="project" value="UniProtKB-KW"/>
</dbReference>
<dbReference type="SUPFAM" id="SSF54106">
    <property type="entry name" value="LysM domain"/>
    <property type="match status" value="1"/>
</dbReference>
<dbReference type="OrthoDB" id="5985073at2759"/>
<dbReference type="Gene3D" id="3.10.350.10">
    <property type="entry name" value="LysM domain"/>
    <property type="match status" value="4"/>
</dbReference>
<accession>A0A9P9ILB7</accession>
<keyword evidence="6" id="KW-1185">Reference proteome</keyword>
<evidence type="ECO:0000256" key="3">
    <source>
        <dbReference type="ARBA" id="ARBA00044955"/>
    </source>
</evidence>
<comment type="caution">
    <text evidence="5">The sequence shown here is derived from an EMBL/GenBank/DDBJ whole genome shotgun (WGS) entry which is preliminary data.</text>
</comment>
<dbReference type="AlphaFoldDB" id="A0A9P9ILB7"/>
<evidence type="ECO:0000256" key="1">
    <source>
        <dbReference type="ARBA" id="ARBA00022669"/>
    </source>
</evidence>
<dbReference type="SMART" id="SM00257">
    <property type="entry name" value="LysM"/>
    <property type="match status" value="2"/>
</dbReference>
<keyword evidence="1" id="KW-0147">Chitin-binding</keyword>
<evidence type="ECO:0000313" key="5">
    <source>
        <dbReference type="EMBL" id="KAH7124592.1"/>
    </source>
</evidence>
<gene>
    <name evidence="5" type="ORF">EDB81DRAFT_664340</name>
</gene>
<protein>
    <recommendedName>
        <fullName evidence="4">LysM domain-containing protein</fullName>
    </recommendedName>
</protein>
<proteinExistence type="inferred from homology"/>
<evidence type="ECO:0000259" key="4">
    <source>
        <dbReference type="PROSITE" id="PS51782"/>
    </source>
</evidence>
<dbReference type="PANTHER" id="PTHR34997:SF1">
    <property type="entry name" value="PEPTIDOGLYCAN-BINDING LYSIN DOMAIN"/>
    <property type="match status" value="1"/>
</dbReference>
<evidence type="ECO:0000256" key="2">
    <source>
        <dbReference type="ARBA" id="ARBA00023026"/>
    </source>
</evidence>
<sequence>MPDGVVVTARVDNLVWYVAAVVDLFPRAASSTKYTSKTGDTCFTIGRSQDVTHAQIVAWNLGIDAACSNLESYIDTQICVSNPLGDFAMSSNSIGATTVITTVAAVPTPIPDNTNSKCGEYYQVAAGDDCATLTTYSGITLVDFLFLNPQVWENCTNLWLDYYYCVQPVGQISTYAGYGGSSTRPPFVKTPTTEVPYVDLLAGYLSSDAVIPLANKTRVDCYSYIWFPEFTNEEAADCWLLAMTFGVEREDFVLWNPSIARDSQLLNELCGCADDAETTAADTAQVATSSVAIETTSIDFDYSCTLATSSSYCVLLSEPTETSDSEDTDAPPSPRAAGEIENCTRWYAPEDYDTCEGMLLTWGFTFDEFYTMNPSISEDCSKMSLGTYYCLSTYVDGIPAGISGAVTSVTATSTTAATTTKDGVSSTSTTATGVITPSPIQTGMTESCTTFYKVVSGDGCYDLAQAQGIALADFYSWNPAVNADCSGLQANVYVCVGV</sequence>
<dbReference type="InterPro" id="IPR036779">
    <property type="entry name" value="LysM_dom_sf"/>
</dbReference>
<reference evidence="5" key="1">
    <citation type="journal article" date="2021" name="Nat. Commun.">
        <title>Genetic determinants of endophytism in the Arabidopsis root mycobiome.</title>
        <authorList>
            <person name="Mesny F."/>
            <person name="Miyauchi S."/>
            <person name="Thiergart T."/>
            <person name="Pickel B."/>
            <person name="Atanasova L."/>
            <person name="Karlsson M."/>
            <person name="Huettel B."/>
            <person name="Barry K.W."/>
            <person name="Haridas S."/>
            <person name="Chen C."/>
            <person name="Bauer D."/>
            <person name="Andreopoulos W."/>
            <person name="Pangilinan J."/>
            <person name="LaButti K."/>
            <person name="Riley R."/>
            <person name="Lipzen A."/>
            <person name="Clum A."/>
            <person name="Drula E."/>
            <person name="Henrissat B."/>
            <person name="Kohler A."/>
            <person name="Grigoriev I.V."/>
            <person name="Martin F.M."/>
            <person name="Hacquard S."/>
        </authorList>
    </citation>
    <scope>NUCLEOTIDE SEQUENCE</scope>
    <source>
        <strain evidence="5">MPI-CAGE-AT-0147</strain>
    </source>
</reference>
<dbReference type="PROSITE" id="PS51782">
    <property type="entry name" value="LYSM"/>
    <property type="match status" value="3"/>
</dbReference>
<feature type="domain" description="LysM" evidence="4">
    <location>
        <begin position="450"/>
        <end position="496"/>
    </location>
</feature>
<keyword evidence="2" id="KW-0843">Virulence</keyword>
<dbReference type="PANTHER" id="PTHR34997">
    <property type="entry name" value="AM15"/>
    <property type="match status" value="1"/>
</dbReference>
<comment type="similarity">
    <text evidence="3">Belongs to the secreted LysM effector family.</text>
</comment>
<name>A0A9P9ILB7_9HYPO</name>
<dbReference type="Pfam" id="PF01476">
    <property type="entry name" value="LysM"/>
    <property type="match status" value="2"/>
</dbReference>
<evidence type="ECO:0000313" key="6">
    <source>
        <dbReference type="Proteomes" id="UP000738349"/>
    </source>
</evidence>
<dbReference type="Proteomes" id="UP000738349">
    <property type="component" value="Unassembled WGS sequence"/>
</dbReference>
<feature type="domain" description="LysM" evidence="4">
    <location>
        <begin position="120"/>
        <end position="166"/>
    </location>
</feature>
<dbReference type="InterPro" id="IPR052210">
    <property type="entry name" value="LysM1-like"/>
</dbReference>
<feature type="domain" description="LysM" evidence="4">
    <location>
        <begin position="32"/>
        <end position="80"/>
    </location>
</feature>
<dbReference type="CDD" id="cd00118">
    <property type="entry name" value="LysM"/>
    <property type="match status" value="3"/>
</dbReference>
<organism evidence="5 6">
    <name type="scientific">Dactylonectria macrodidyma</name>
    <dbReference type="NCBI Taxonomy" id="307937"/>
    <lineage>
        <taxon>Eukaryota</taxon>
        <taxon>Fungi</taxon>
        <taxon>Dikarya</taxon>
        <taxon>Ascomycota</taxon>
        <taxon>Pezizomycotina</taxon>
        <taxon>Sordariomycetes</taxon>
        <taxon>Hypocreomycetidae</taxon>
        <taxon>Hypocreales</taxon>
        <taxon>Nectriaceae</taxon>
        <taxon>Dactylonectria</taxon>
    </lineage>
</organism>